<dbReference type="STRING" id="579138.Zymop_1412"/>
<dbReference type="PROSITE" id="PS51787">
    <property type="entry name" value="LON_N"/>
    <property type="match status" value="1"/>
</dbReference>
<dbReference type="Pfam" id="PF02190">
    <property type="entry name" value="LON_substr_bdg"/>
    <property type="match status" value="1"/>
</dbReference>
<reference evidence="2 3" key="1">
    <citation type="journal article" date="2011" name="J. Bacteriol.">
        <title>Genome sequence of the ethanol-producing Zymomonas mobilis subsp. pomaceae lectotype strain ATCC 29192.</title>
        <authorList>
            <person name="Kouvelis V.N."/>
            <person name="Davenport K.W."/>
            <person name="Brettin T.S."/>
            <person name="Bruce D."/>
            <person name="Detter C."/>
            <person name="Han C.S."/>
            <person name="Nolan M."/>
            <person name="Tapia R."/>
            <person name="Damoulaki A."/>
            <person name="Kyrpides N.C."/>
            <person name="Typas M.A."/>
            <person name="Pappas K.M."/>
        </authorList>
    </citation>
    <scope>NUCLEOTIDE SEQUENCE [LARGE SCALE GENOMIC DNA]</scope>
    <source>
        <strain evidence="3">ATCC 29192 / DSM 22645 / JCM 10191 / CCUG 17912 / NBRC 13757 / NCIMB 11200 / NRRL B-4491 / Barker I</strain>
    </source>
</reference>
<dbReference type="PANTHER" id="PTHR46732:SF8">
    <property type="entry name" value="ATP-DEPENDENT PROTEASE LA (LON) DOMAIN PROTEIN"/>
    <property type="match status" value="1"/>
</dbReference>
<protein>
    <submittedName>
        <fullName evidence="2">Peptidase S16 lon domain protein</fullName>
    </submittedName>
</protein>
<dbReference type="KEGG" id="zmp:Zymop_1412"/>
<dbReference type="RefSeq" id="WP_013934690.1">
    <property type="nucleotide sequence ID" value="NC_015709.1"/>
</dbReference>
<feature type="domain" description="Lon N-terminal" evidence="1">
    <location>
        <begin position="8"/>
        <end position="202"/>
    </location>
</feature>
<proteinExistence type="predicted"/>
<dbReference type="PANTHER" id="PTHR46732">
    <property type="entry name" value="ATP-DEPENDENT PROTEASE LA (LON) DOMAIN PROTEIN"/>
    <property type="match status" value="1"/>
</dbReference>
<sequence>MTAKTFNIPVFPLPGIVLFPRSVLPLHVFALPYRSLVSQSLARDRRIGIIQPRIAVGEIVKQDTPLYSIGSVGQITDVEALEDGCYNIVLEGVSRFNMIREIKSDTAFRQVEASITGFNDKRLPKSLDRAVRCQIEETAHWFAQARGLSVDWQSADQLDDEALISNIIQLSPFDVAIKQALLESGDLMERAELLMHALNFFGHQKGEDRKITLH</sequence>
<evidence type="ECO:0000259" key="1">
    <source>
        <dbReference type="PROSITE" id="PS51787"/>
    </source>
</evidence>
<dbReference type="Gene3D" id="2.30.130.40">
    <property type="entry name" value="LON domain-like"/>
    <property type="match status" value="1"/>
</dbReference>
<dbReference type="InterPro" id="IPR003111">
    <property type="entry name" value="Lon_prtase_N"/>
</dbReference>
<dbReference type="PATRIC" id="fig|579138.3.peg.1497"/>
<dbReference type="SUPFAM" id="SSF88697">
    <property type="entry name" value="PUA domain-like"/>
    <property type="match status" value="1"/>
</dbReference>
<dbReference type="EMBL" id="CP002865">
    <property type="protein sequence ID" value="AEI38302.1"/>
    <property type="molecule type" value="Genomic_DNA"/>
</dbReference>
<dbReference type="eggNOG" id="COG2802">
    <property type="taxonomic scope" value="Bacteria"/>
</dbReference>
<dbReference type="AlphaFoldDB" id="F8EV84"/>
<dbReference type="Proteomes" id="UP000000491">
    <property type="component" value="Chromosome"/>
</dbReference>
<dbReference type="InterPro" id="IPR046336">
    <property type="entry name" value="Lon_prtase_N_sf"/>
</dbReference>
<dbReference type="InterPro" id="IPR015947">
    <property type="entry name" value="PUA-like_sf"/>
</dbReference>
<dbReference type="SMART" id="SM00464">
    <property type="entry name" value="LON"/>
    <property type="match status" value="1"/>
</dbReference>
<name>F8EV84_ZYMMT</name>
<evidence type="ECO:0000313" key="2">
    <source>
        <dbReference type="EMBL" id="AEI38302.1"/>
    </source>
</evidence>
<gene>
    <name evidence="2" type="ordered locus">Zymop_1412</name>
</gene>
<dbReference type="HOGENOM" id="CLU_048359_2_1_5"/>
<accession>F8EV84</accession>
<evidence type="ECO:0000313" key="3">
    <source>
        <dbReference type="Proteomes" id="UP000000491"/>
    </source>
</evidence>
<organism evidence="2 3">
    <name type="scientific">Zymomonas mobilis subsp. pomaceae (strain ATCC 29192 / DSM 22645 / JCM 10191 / CCUG 17912 / NBRC 13757 / NCIMB 11200 / NRRL B-4491 / Barker I)</name>
    <dbReference type="NCBI Taxonomy" id="579138"/>
    <lineage>
        <taxon>Bacteria</taxon>
        <taxon>Pseudomonadati</taxon>
        <taxon>Pseudomonadota</taxon>
        <taxon>Alphaproteobacteria</taxon>
        <taxon>Sphingomonadales</taxon>
        <taxon>Zymomonadaceae</taxon>
        <taxon>Zymomonas</taxon>
    </lineage>
</organism>